<evidence type="ECO:0000313" key="3">
    <source>
        <dbReference type="Proteomes" id="UP000298493"/>
    </source>
</evidence>
<evidence type="ECO:0000256" key="1">
    <source>
        <dbReference type="SAM" id="MobiDB-lite"/>
    </source>
</evidence>
<comment type="caution">
    <text evidence="2">The sequence shown here is derived from an EMBL/GenBank/DDBJ whole genome shotgun (WGS) entry which is preliminary data.</text>
</comment>
<dbReference type="EMBL" id="SNSC02000019">
    <property type="protein sequence ID" value="TID15962.1"/>
    <property type="molecule type" value="Genomic_DNA"/>
</dbReference>
<name>A0A4Z1P698_9PEZI</name>
<reference evidence="2 3" key="1">
    <citation type="submission" date="2019-04" db="EMBL/GenBank/DDBJ databases">
        <title>High contiguity whole genome sequence and gene annotation resource for two Venturia nashicola isolates.</title>
        <authorList>
            <person name="Prokchorchik M."/>
            <person name="Won K."/>
            <person name="Lee Y."/>
            <person name="Choi E.D."/>
            <person name="Segonzac C."/>
            <person name="Sohn K.H."/>
        </authorList>
    </citation>
    <scope>NUCLEOTIDE SEQUENCE [LARGE SCALE GENOMIC DNA]</scope>
    <source>
        <strain evidence="2 3">PRI2</strain>
    </source>
</reference>
<sequence>MAIGEVFEVSGPNKGPHQVKDPIARTLEAAWQPTPYNLFPDVQSAFPDRASASTIRSVSGDEPSAKERIGRRRQTSVLCPSGPKSPPHPTTFNVLKSLVTYTSMSTVNHG</sequence>
<evidence type="ECO:0000313" key="2">
    <source>
        <dbReference type="EMBL" id="TID15962.1"/>
    </source>
</evidence>
<organism evidence="2 3">
    <name type="scientific">Venturia nashicola</name>
    <dbReference type="NCBI Taxonomy" id="86259"/>
    <lineage>
        <taxon>Eukaryota</taxon>
        <taxon>Fungi</taxon>
        <taxon>Dikarya</taxon>
        <taxon>Ascomycota</taxon>
        <taxon>Pezizomycotina</taxon>
        <taxon>Dothideomycetes</taxon>
        <taxon>Pleosporomycetidae</taxon>
        <taxon>Venturiales</taxon>
        <taxon>Venturiaceae</taxon>
        <taxon>Venturia</taxon>
    </lineage>
</organism>
<accession>A0A4Z1P698</accession>
<gene>
    <name evidence="2" type="ORF">E6O75_ATG09020</name>
</gene>
<dbReference type="Proteomes" id="UP000298493">
    <property type="component" value="Unassembled WGS sequence"/>
</dbReference>
<dbReference type="AlphaFoldDB" id="A0A4Z1P698"/>
<proteinExistence type="predicted"/>
<protein>
    <submittedName>
        <fullName evidence="2">Uncharacterized protein</fullName>
    </submittedName>
</protein>
<feature type="region of interest" description="Disordered" evidence="1">
    <location>
        <begin position="50"/>
        <end position="92"/>
    </location>
</feature>
<keyword evidence="3" id="KW-1185">Reference proteome</keyword>